<protein>
    <submittedName>
        <fullName evidence="2">SAM-dependent methyltransferase</fullName>
    </submittedName>
</protein>
<dbReference type="OrthoDB" id="8915at2157"/>
<reference evidence="2 3" key="1">
    <citation type="submission" date="2016-12" db="EMBL/GenBank/DDBJ databases">
        <title>Discovery of methanogenic haloarchaea.</title>
        <authorList>
            <person name="Sorokin D.Y."/>
            <person name="Makarova K.S."/>
            <person name="Abbas B."/>
            <person name="Ferrer M."/>
            <person name="Golyshin P.N."/>
        </authorList>
    </citation>
    <scope>NUCLEOTIDE SEQUENCE [LARGE SCALE GENOMIC DNA]</scope>
    <source>
        <strain evidence="2">AMET1</strain>
    </source>
</reference>
<dbReference type="Pfam" id="PF13847">
    <property type="entry name" value="Methyltransf_31"/>
    <property type="match status" value="1"/>
</dbReference>
<accession>A0A1Y3GAL7</accession>
<sequence length="183" mass="21625">MLKKISKKLEKTFSRSPLFFKIYAKPYQNVVEREIQLTKKHGELKQPLLNIGCGSMPFTAYYLAKKTGLQVHAVDQNPEMTKLARETLQKLDIENKIKTIEKKASEIDYKNYQNVYTALHLSPKKKIYNRFIQTANPKAQFLVREPRKRFKNQYDQIHNSEKPKECVKHNLITFNRSCLYTKK</sequence>
<proteinExistence type="predicted"/>
<dbReference type="RefSeq" id="WP_086637730.1">
    <property type="nucleotide sequence ID" value="NZ_MRZU01000004.1"/>
</dbReference>
<organism evidence="2 3">
    <name type="scientific">Methanonatronarchaeum thermophilum</name>
    <dbReference type="NCBI Taxonomy" id="1927129"/>
    <lineage>
        <taxon>Archaea</taxon>
        <taxon>Methanobacteriati</taxon>
        <taxon>Methanobacteriota</taxon>
        <taxon>Methanonatronarchaeia</taxon>
        <taxon>Methanonatronarchaeales</taxon>
        <taxon>Methanonatronarchaeaceae</taxon>
        <taxon>Methanonatronarchaeum</taxon>
    </lineage>
</organism>
<comment type="caution">
    <text evidence="2">The sequence shown here is derived from an EMBL/GenBank/DDBJ whole genome shotgun (WGS) entry which is preliminary data.</text>
</comment>
<evidence type="ECO:0000313" key="2">
    <source>
        <dbReference type="EMBL" id="OUJ18459.1"/>
    </source>
</evidence>
<feature type="domain" description="Methyltransferase" evidence="1">
    <location>
        <begin position="48"/>
        <end position="171"/>
    </location>
</feature>
<dbReference type="GO" id="GO:0008168">
    <property type="term" value="F:methyltransferase activity"/>
    <property type="evidence" value="ECO:0007669"/>
    <property type="project" value="UniProtKB-KW"/>
</dbReference>
<keyword evidence="2" id="KW-0808">Transferase</keyword>
<dbReference type="SUPFAM" id="SSF53335">
    <property type="entry name" value="S-adenosyl-L-methionine-dependent methyltransferases"/>
    <property type="match status" value="1"/>
</dbReference>
<name>A0A1Y3GAL7_9EURY</name>
<gene>
    <name evidence="2" type="ORF">AMET1_1375</name>
</gene>
<evidence type="ECO:0000313" key="3">
    <source>
        <dbReference type="Proteomes" id="UP000195137"/>
    </source>
</evidence>
<keyword evidence="2" id="KW-0489">Methyltransferase</keyword>
<dbReference type="Gene3D" id="3.40.50.150">
    <property type="entry name" value="Vaccinia Virus protein VP39"/>
    <property type="match status" value="1"/>
</dbReference>
<dbReference type="GO" id="GO:0032259">
    <property type="term" value="P:methylation"/>
    <property type="evidence" value="ECO:0007669"/>
    <property type="project" value="UniProtKB-KW"/>
</dbReference>
<dbReference type="AlphaFoldDB" id="A0A1Y3GAL7"/>
<dbReference type="InterPro" id="IPR029063">
    <property type="entry name" value="SAM-dependent_MTases_sf"/>
</dbReference>
<evidence type="ECO:0000259" key="1">
    <source>
        <dbReference type="Pfam" id="PF13847"/>
    </source>
</evidence>
<keyword evidence="3" id="KW-1185">Reference proteome</keyword>
<dbReference type="Proteomes" id="UP000195137">
    <property type="component" value="Unassembled WGS sequence"/>
</dbReference>
<dbReference type="EMBL" id="MRZU01000004">
    <property type="protein sequence ID" value="OUJ18459.1"/>
    <property type="molecule type" value="Genomic_DNA"/>
</dbReference>
<dbReference type="InterPro" id="IPR025714">
    <property type="entry name" value="Methyltranfer_dom"/>
</dbReference>